<evidence type="ECO:0000313" key="6">
    <source>
        <dbReference type="Proteomes" id="UP000284657"/>
    </source>
</evidence>
<organism evidence="4 5">
    <name type="scientific">Phytophthora kernoviae</name>
    <dbReference type="NCBI Taxonomy" id="325452"/>
    <lineage>
        <taxon>Eukaryota</taxon>
        <taxon>Sar</taxon>
        <taxon>Stramenopiles</taxon>
        <taxon>Oomycota</taxon>
        <taxon>Peronosporomycetes</taxon>
        <taxon>Peronosporales</taxon>
        <taxon>Peronosporaceae</taxon>
        <taxon>Phytophthora</taxon>
    </lineage>
</organism>
<gene>
    <name evidence="3" type="ORF">BBJ29_004316</name>
    <name evidence="4" type="ORF">BBP00_00004157</name>
</gene>
<dbReference type="EMBL" id="MBDO02000096">
    <property type="protein sequence ID" value="RLN63441.1"/>
    <property type="molecule type" value="Genomic_DNA"/>
</dbReference>
<dbReference type="InterPro" id="IPR013783">
    <property type="entry name" value="Ig-like_fold"/>
</dbReference>
<dbReference type="PANTHER" id="PTHR13817:SF73">
    <property type="entry name" value="FIBRONECTIN TYPE-III DOMAIN-CONTAINING PROTEIN"/>
    <property type="match status" value="1"/>
</dbReference>
<dbReference type="PANTHER" id="PTHR13817">
    <property type="entry name" value="TITIN"/>
    <property type="match status" value="1"/>
</dbReference>
<evidence type="ECO:0000313" key="5">
    <source>
        <dbReference type="Proteomes" id="UP000277300"/>
    </source>
</evidence>
<name>A0A3F2RSN1_9STRA</name>
<reference evidence="5 6" key="1">
    <citation type="submission" date="2018-07" db="EMBL/GenBank/DDBJ databases">
        <title>Genome sequencing of oomycete isolates from Chile give support for New Zealand origin for Phytophthora kernoviae and make available the first Nothophytophthora sp. genome.</title>
        <authorList>
            <person name="Studholme D.J."/>
            <person name="Sanfuentes E."/>
            <person name="Panda P."/>
            <person name="Hill R."/>
            <person name="Sambles C."/>
            <person name="Grant M."/>
            <person name="Williams N.M."/>
            <person name="Mcdougal R.L."/>
        </authorList>
    </citation>
    <scope>NUCLEOTIDE SEQUENCE [LARGE SCALE GENOMIC DNA]</scope>
    <source>
        <strain evidence="4">Chile6</strain>
        <strain evidence="3">Chile7</strain>
    </source>
</reference>
<dbReference type="AlphaFoldDB" id="A0A3F2RSN1"/>
<dbReference type="InterPro" id="IPR003961">
    <property type="entry name" value="FN3_dom"/>
</dbReference>
<dbReference type="Proteomes" id="UP000277300">
    <property type="component" value="Unassembled WGS sequence"/>
</dbReference>
<dbReference type="SMART" id="SM00060">
    <property type="entry name" value="FN3"/>
    <property type="match status" value="3"/>
</dbReference>
<dbReference type="OrthoDB" id="504170at2759"/>
<dbReference type="InterPro" id="IPR036116">
    <property type="entry name" value="FN3_sf"/>
</dbReference>
<dbReference type="CDD" id="cd00063">
    <property type="entry name" value="FN3"/>
    <property type="match status" value="4"/>
</dbReference>
<dbReference type="SUPFAM" id="SSF49265">
    <property type="entry name" value="Fibronectin type III"/>
    <property type="match status" value="2"/>
</dbReference>
<dbReference type="InterPro" id="IPR050964">
    <property type="entry name" value="Striated_Muscle_Regulatory"/>
</dbReference>
<feature type="domain" description="Fibronectin type-III" evidence="2">
    <location>
        <begin position="181"/>
        <end position="290"/>
    </location>
</feature>
<proteinExistence type="predicted"/>
<accession>A0A3F2RSN1</accession>
<dbReference type="EMBL" id="MBAD02002097">
    <property type="protein sequence ID" value="RLN49781.1"/>
    <property type="molecule type" value="Genomic_DNA"/>
</dbReference>
<evidence type="ECO:0000313" key="3">
    <source>
        <dbReference type="EMBL" id="RLN49781.1"/>
    </source>
</evidence>
<dbReference type="Gene3D" id="2.60.40.10">
    <property type="entry name" value="Immunoglobulins"/>
    <property type="match status" value="4"/>
</dbReference>
<dbReference type="PROSITE" id="PS50853">
    <property type="entry name" value="FN3"/>
    <property type="match status" value="3"/>
</dbReference>
<evidence type="ECO:0000313" key="4">
    <source>
        <dbReference type="EMBL" id="RLN63441.1"/>
    </source>
</evidence>
<feature type="domain" description="Fibronectin type-III" evidence="2">
    <location>
        <begin position="73"/>
        <end position="178"/>
    </location>
</feature>
<protein>
    <recommendedName>
        <fullName evidence="2">Fibronectin type-III domain-containing protein</fullName>
    </recommendedName>
</protein>
<evidence type="ECO:0000259" key="2">
    <source>
        <dbReference type="PROSITE" id="PS50853"/>
    </source>
</evidence>
<feature type="domain" description="Fibronectin type-III" evidence="2">
    <location>
        <begin position="296"/>
        <end position="399"/>
    </location>
</feature>
<comment type="caution">
    <text evidence="4">The sequence shown here is derived from an EMBL/GenBank/DDBJ whole genome shotgun (WGS) entry which is preliminary data.</text>
</comment>
<evidence type="ECO:0000256" key="1">
    <source>
        <dbReference type="ARBA" id="ARBA00022737"/>
    </source>
</evidence>
<keyword evidence="1" id="KW-0677">Repeat</keyword>
<dbReference type="Proteomes" id="UP000284657">
    <property type="component" value="Unassembled WGS sequence"/>
</dbReference>
<dbReference type="Pfam" id="PF00041">
    <property type="entry name" value="fn3"/>
    <property type="match status" value="2"/>
</dbReference>
<sequence length="452" mass="50055">MAGPSIKSRSAGAEVSYLSALPPESPPTLSYIADDLWPGEVYQFVVAASNRCGLGEFSRVTDYVKMNCMAPDQPEKPVITNVDKRQVEVQWKNPRCNGSTILQYMVRWHQEVEGGAGFIEQTKELLTRSIAGTKYTLHDLEPGSPLQVWVSASNLVDNKLLTSPESLPTDRVFTLCDIPDTPEAPELFEPSAHTMLLVWVPPKCNGLPIDAYIIALYSEDTQFGVCIRQLYCEFVVSPDDLKCLGAGTTVSYLVRHLRGAIYYSATVSARNSLGASNASIACVPVQTNTPTIPDVIPDAPVVSDITPTSAVITWKLPAHDGGAALRGFHVEYSVRPNRSGAHQQEKVENGGEVTVSRGVELYATFLKPHRAYSFRVSPENRVGRASPSVWSADCVTPSLVEFTVTRYFAHRPPEEHEAARFVQRRYRTWRQDVNAQAHFNAALVEVLRHWHM</sequence>